<protein>
    <submittedName>
        <fullName evidence="2">Uncharacterized protein</fullName>
    </submittedName>
</protein>
<accession>A0A1Q3EBG2</accession>
<reference evidence="2 3" key="1">
    <citation type="submission" date="2016-08" db="EMBL/GenBank/DDBJ databases">
        <authorList>
            <consortium name="Lentinula edodes genome sequencing consortium"/>
            <person name="Sakamoto Y."/>
            <person name="Nakade K."/>
            <person name="Sato S."/>
            <person name="Yoshida Y."/>
            <person name="Miyazaki K."/>
            <person name="Natsume S."/>
            <person name="Konno N."/>
        </authorList>
    </citation>
    <scope>NUCLEOTIDE SEQUENCE [LARGE SCALE GENOMIC DNA]</scope>
    <source>
        <strain evidence="2 3">NBRC 111202</strain>
    </source>
</reference>
<dbReference type="AlphaFoldDB" id="A0A1Q3EBG2"/>
<evidence type="ECO:0000313" key="2">
    <source>
        <dbReference type="EMBL" id="GAW04548.1"/>
    </source>
</evidence>
<evidence type="ECO:0000313" key="3">
    <source>
        <dbReference type="Proteomes" id="UP000188533"/>
    </source>
</evidence>
<dbReference type="Proteomes" id="UP000188533">
    <property type="component" value="Unassembled WGS sequence"/>
</dbReference>
<organism evidence="2 3">
    <name type="scientific">Lentinula edodes</name>
    <name type="common">Shiitake mushroom</name>
    <name type="synonym">Lentinus edodes</name>
    <dbReference type="NCBI Taxonomy" id="5353"/>
    <lineage>
        <taxon>Eukaryota</taxon>
        <taxon>Fungi</taxon>
        <taxon>Dikarya</taxon>
        <taxon>Basidiomycota</taxon>
        <taxon>Agaricomycotina</taxon>
        <taxon>Agaricomycetes</taxon>
        <taxon>Agaricomycetidae</taxon>
        <taxon>Agaricales</taxon>
        <taxon>Marasmiineae</taxon>
        <taxon>Omphalotaceae</taxon>
        <taxon>Lentinula</taxon>
    </lineage>
</organism>
<keyword evidence="3" id="KW-1185">Reference proteome</keyword>
<reference evidence="2 3" key="2">
    <citation type="submission" date="2017-02" db="EMBL/GenBank/DDBJ databases">
        <title>A genome survey and senescence transcriptome analysis in Lentinula edodes.</title>
        <authorList>
            <person name="Sakamoto Y."/>
            <person name="Nakade K."/>
            <person name="Sato S."/>
            <person name="Yoshida Y."/>
            <person name="Miyazaki K."/>
            <person name="Natsume S."/>
            <person name="Konno N."/>
        </authorList>
    </citation>
    <scope>NUCLEOTIDE SEQUENCE [LARGE SCALE GENOMIC DNA]</scope>
    <source>
        <strain evidence="2 3">NBRC 111202</strain>
    </source>
</reference>
<evidence type="ECO:0000256" key="1">
    <source>
        <dbReference type="SAM" id="MobiDB-lite"/>
    </source>
</evidence>
<sequence>MRLSTLGGKVNFKSPSFAKYGYLPEKSTIFKLLENVDEIAKQTELSITGDISYLSASLALLKNKGCLEDPAKTQQDWDKYKEKVEKNRLEQHKQREKEQHEKEQHKEEEQEAKAARQGNMGLNFILHP</sequence>
<gene>
    <name evidence="2" type="ORF">LENED_006348</name>
</gene>
<proteinExistence type="predicted"/>
<feature type="region of interest" description="Disordered" evidence="1">
    <location>
        <begin position="89"/>
        <end position="128"/>
    </location>
</feature>
<feature type="compositionally biased region" description="Basic and acidic residues" evidence="1">
    <location>
        <begin position="89"/>
        <end position="114"/>
    </location>
</feature>
<name>A0A1Q3EBG2_LENED</name>
<comment type="caution">
    <text evidence="2">The sequence shown here is derived from an EMBL/GenBank/DDBJ whole genome shotgun (WGS) entry which is preliminary data.</text>
</comment>
<dbReference type="EMBL" id="BDGU01000197">
    <property type="protein sequence ID" value="GAW04548.1"/>
    <property type="molecule type" value="Genomic_DNA"/>
</dbReference>